<dbReference type="InterPro" id="IPR050834">
    <property type="entry name" value="Glycosyltransf_2"/>
</dbReference>
<keyword evidence="1" id="KW-0802">TPR repeat</keyword>
<dbReference type="Proteomes" id="UP000006055">
    <property type="component" value="Chromosome"/>
</dbReference>
<evidence type="ECO:0000313" key="3">
    <source>
        <dbReference type="EMBL" id="AFM25514.1"/>
    </source>
</evidence>
<dbReference type="Gene3D" id="3.90.550.10">
    <property type="entry name" value="Spore Coat Polysaccharide Biosynthesis Protein SpsA, Chain A"/>
    <property type="match status" value="1"/>
</dbReference>
<feature type="domain" description="Glycosyltransferase 2-like" evidence="2">
    <location>
        <begin position="20"/>
        <end position="175"/>
    </location>
</feature>
<protein>
    <submittedName>
        <fullName evidence="3">Putative glycosyltransferase</fullName>
    </submittedName>
</protein>
<dbReference type="CDD" id="cd00761">
    <property type="entry name" value="Glyco_tranf_GTA_type"/>
    <property type="match status" value="1"/>
</dbReference>
<dbReference type="SUPFAM" id="SSF53448">
    <property type="entry name" value="Nucleotide-diphospho-sugar transferases"/>
    <property type="match status" value="1"/>
</dbReference>
<dbReference type="EMBL" id="CP003360">
    <property type="protein sequence ID" value="AFM25514.1"/>
    <property type="molecule type" value="Genomic_DNA"/>
</dbReference>
<proteinExistence type="predicted"/>
<dbReference type="InterPro" id="IPR001173">
    <property type="entry name" value="Glyco_trans_2-like"/>
</dbReference>
<dbReference type="STRING" id="706587.Desti_2844"/>
<organism evidence="3 4">
    <name type="scientific">Desulfomonile tiedjei (strain ATCC 49306 / DSM 6799 / DCB-1)</name>
    <dbReference type="NCBI Taxonomy" id="706587"/>
    <lineage>
        <taxon>Bacteria</taxon>
        <taxon>Pseudomonadati</taxon>
        <taxon>Thermodesulfobacteriota</taxon>
        <taxon>Desulfomonilia</taxon>
        <taxon>Desulfomonilales</taxon>
        <taxon>Desulfomonilaceae</taxon>
        <taxon>Desulfomonile</taxon>
    </lineage>
</organism>
<evidence type="ECO:0000256" key="1">
    <source>
        <dbReference type="PROSITE-ProRule" id="PRU00339"/>
    </source>
</evidence>
<name>I4C7H3_DESTA</name>
<dbReference type="KEGG" id="dti:Desti_2844"/>
<gene>
    <name evidence="3" type="ordered locus">Desti_2844</name>
</gene>
<accession>I4C7H3</accession>
<keyword evidence="4" id="KW-1185">Reference proteome</keyword>
<evidence type="ECO:0000259" key="2">
    <source>
        <dbReference type="Pfam" id="PF00535"/>
    </source>
</evidence>
<dbReference type="AlphaFoldDB" id="I4C7H3"/>
<dbReference type="InterPro" id="IPR019734">
    <property type="entry name" value="TPR_rpt"/>
</dbReference>
<dbReference type="HOGENOM" id="CLU_025996_0_0_7"/>
<dbReference type="PANTHER" id="PTHR43685">
    <property type="entry name" value="GLYCOSYLTRANSFERASE"/>
    <property type="match status" value="1"/>
</dbReference>
<dbReference type="InterPro" id="IPR029044">
    <property type="entry name" value="Nucleotide-diphossugar_trans"/>
</dbReference>
<keyword evidence="3" id="KW-0808">Transferase</keyword>
<dbReference type="PANTHER" id="PTHR43685:SF11">
    <property type="entry name" value="GLYCOSYLTRANSFERASE TAGX-RELATED"/>
    <property type="match status" value="1"/>
</dbReference>
<reference evidence="4" key="1">
    <citation type="submission" date="2012-06" db="EMBL/GenBank/DDBJ databases">
        <title>Complete sequence of chromosome of Desulfomonile tiedjei DSM 6799.</title>
        <authorList>
            <person name="Lucas S."/>
            <person name="Copeland A."/>
            <person name="Lapidus A."/>
            <person name="Glavina del Rio T."/>
            <person name="Dalin E."/>
            <person name="Tice H."/>
            <person name="Bruce D."/>
            <person name="Goodwin L."/>
            <person name="Pitluck S."/>
            <person name="Peters L."/>
            <person name="Ovchinnikova G."/>
            <person name="Zeytun A."/>
            <person name="Lu M."/>
            <person name="Kyrpides N."/>
            <person name="Mavromatis K."/>
            <person name="Ivanova N."/>
            <person name="Brettin T."/>
            <person name="Detter J.C."/>
            <person name="Han C."/>
            <person name="Larimer F."/>
            <person name="Land M."/>
            <person name="Hauser L."/>
            <person name="Markowitz V."/>
            <person name="Cheng J.-F."/>
            <person name="Hugenholtz P."/>
            <person name="Woyke T."/>
            <person name="Wu D."/>
            <person name="Spring S."/>
            <person name="Schroeder M."/>
            <person name="Brambilla E."/>
            <person name="Klenk H.-P."/>
            <person name="Eisen J.A."/>
        </authorList>
    </citation>
    <scope>NUCLEOTIDE SEQUENCE [LARGE SCALE GENOMIC DNA]</scope>
    <source>
        <strain evidence="4">ATCC 49306 / DSM 6799 / DCB-1</strain>
    </source>
</reference>
<dbReference type="PROSITE" id="PS50005">
    <property type="entry name" value="TPR"/>
    <property type="match status" value="1"/>
</dbReference>
<dbReference type="Pfam" id="PF00535">
    <property type="entry name" value="Glycos_transf_2"/>
    <property type="match status" value="1"/>
</dbReference>
<feature type="repeat" description="TPR" evidence="1">
    <location>
        <begin position="251"/>
        <end position="284"/>
    </location>
</feature>
<dbReference type="GO" id="GO:0016740">
    <property type="term" value="F:transferase activity"/>
    <property type="evidence" value="ECO:0007669"/>
    <property type="project" value="UniProtKB-KW"/>
</dbReference>
<sequence>MIATPDAPLWKTRTPDPFVSVIVPTFNRVELLKETVQSVRNQTFKDFEIIVVNDGSSDGTKEWLDSQSDIRTVHQKNQGIARSRNNGAAKARGAWFAFLDHDDLWAPEKLEVQVRFAREHPEIGLIAIKHVRLGSSYRTPRKSLWIYGDLLEKEYGESFIHTSSVMIRRDVLADVGGFPSRYRFADEFDVWLKIAARYPIAYCNQPLVFIRFYEANTSHNRVGVRSDTYDILLQNYDPERIPVQVFLRTLSDHDISFGRAYLNNGDFENALYWFRSSVERTPWRLRSWRYFLKFLVMRVLRRRGNKNLPDVKK</sequence>
<evidence type="ECO:0000313" key="4">
    <source>
        <dbReference type="Proteomes" id="UP000006055"/>
    </source>
</evidence>
<dbReference type="RefSeq" id="WP_014810652.1">
    <property type="nucleotide sequence ID" value="NC_018025.1"/>
</dbReference>
<dbReference type="OrthoDB" id="5291101at2"/>
<dbReference type="eggNOG" id="COG1216">
    <property type="taxonomic scope" value="Bacteria"/>
</dbReference>